<keyword evidence="1" id="KW-0472">Membrane</keyword>
<dbReference type="EMBL" id="AP026560">
    <property type="protein sequence ID" value="BDP42480.1"/>
    <property type="molecule type" value="Genomic_DNA"/>
</dbReference>
<feature type="transmembrane region" description="Helical" evidence="1">
    <location>
        <begin position="45"/>
        <end position="68"/>
    </location>
</feature>
<dbReference type="Proteomes" id="UP001064971">
    <property type="component" value="Chromosome"/>
</dbReference>
<organism evidence="2 3">
    <name type="scientific">Deinococcus aetherius</name>
    <dbReference type="NCBI Taxonomy" id="200252"/>
    <lineage>
        <taxon>Bacteria</taxon>
        <taxon>Thermotogati</taxon>
        <taxon>Deinococcota</taxon>
        <taxon>Deinococci</taxon>
        <taxon>Deinococcales</taxon>
        <taxon>Deinococcaceae</taxon>
        <taxon>Deinococcus</taxon>
    </lineage>
</organism>
<keyword evidence="3" id="KW-1185">Reference proteome</keyword>
<evidence type="ECO:0000313" key="3">
    <source>
        <dbReference type="Proteomes" id="UP001064971"/>
    </source>
</evidence>
<feature type="transmembrane region" description="Helical" evidence="1">
    <location>
        <begin position="80"/>
        <end position="98"/>
    </location>
</feature>
<proteinExistence type="predicted"/>
<accession>A0ABM8AFP8</accession>
<feature type="transmembrane region" description="Helical" evidence="1">
    <location>
        <begin position="110"/>
        <end position="134"/>
    </location>
</feature>
<sequence length="223" mass="24498">MLFRVTLVLALLSVFLDFFDAHVPNFPGGGWLHHAFDLDAEANIPTFFSTGLLLLGGCLSLLIARVGARAGSTASSAGSWRLLGFILILMGGDELLMFHETLGSFLDSPFHVAGVYAWVIPGTLAVLWFVWSFFRFFKSLPSAVRRYLALSFLLFVGGAVGLEYVEAVNRKVMGELGLSGLLLTNSQETLEMLGEIVLVKGLLIYIRDFLEYPRTQLALLFGD</sequence>
<protein>
    <recommendedName>
        <fullName evidence="4">DUF998 domain-containing protein</fullName>
    </recommendedName>
</protein>
<feature type="transmembrane region" description="Helical" evidence="1">
    <location>
        <begin position="146"/>
        <end position="165"/>
    </location>
</feature>
<evidence type="ECO:0000313" key="2">
    <source>
        <dbReference type="EMBL" id="BDP42480.1"/>
    </source>
</evidence>
<reference evidence="2" key="1">
    <citation type="submission" date="2022-07" db="EMBL/GenBank/DDBJ databases">
        <title>Complete Genome Sequence of the Radioresistant Bacterium Deinococcus aetherius ST0316, Isolated from the Air Dust collected in Lower Stratosphere above Japan.</title>
        <authorList>
            <person name="Satoh K."/>
            <person name="Hagiwara K."/>
            <person name="Katsumata K."/>
            <person name="Kubo A."/>
            <person name="Yokobori S."/>
            <person name="Yamagishi A."/>
            <person name="Oono Y."/>
            <person name="Narumi I."/>
        </authorList>
    </citation>
    <scope>NUCLEOTIDE SEQUENCE</scope>
    <source>
        <strain evidence="2">ST0316</strain>
    </source>
</reference>
<evidence type="ECO:0000256" key="1">
    <source>
        <dbReference type="SAM" id="Phobius"/>
    </source>
</evidence>
<name>A0ABM8AFP8_9DEIO</name>
<gene>
    <name evidence="2" type="ORF">DAETH_24490</name>
</gene>
<keyword evidence="1" id="KW-0812">Transmembrane</keyword>
<evidence type="ECO:0008006" key="4">
    <source>
        <dbReference type="Google" id="ProtNLM"/>
    </source>
</evidence>
<keyword evidence="1" id="KW-1133">Transmembrane helix</keyword>